<dbReference type="InterPro" id="IPR046071">
    <property type="entry name" value="DUF6030"/>
</dbReference>
<feature type="region of interest" description="Disordered" evidence="1">
    <location>
        <begin position="302"/>
        <end position="328"/>
    </location>
</feature>
<keyword evidence="2" id="KW-1133">Transmembrane helix</keyword>
<evidence type="ECO:0000313" key="4">
    <source>
        <dbReference type="Proteomes" id="UP000254939"/>
    </source>
</evidence>
<feature type="transmembrane region" description="Helical" evidence="2">
    <location>
        <begin position="42"/>
        <end position="64"/>
    </location>
</feature>
<protein>
    <recommendedName>
        <fullName evidence="5">Exopolysaccharide synthesis protein</fullName>
    </recommendedName>
</protein>
<gene>
    <name evidence="3" type="ORF">B5K06_29435</name>
</gene>
<accession>A0A370KFX5</accession>
<dbReference type="AlphaFoldDB" id="A0A370KFX5"/>
<evidence type="ECO:0000256" key="2">
    <source>
        <dbReference type="SAM" id="Phobius"/>
    </source>
</evidence>
<dbReference type="Pfam" id="PF19495">
    <property type="entry name" value="DUF6030"/>
    <property type="match status" value="1"/>
</dbReference>
<evidence type="ECO:0000313" key="3">
    <source>
        <dbReference type="EMBL" id="RDJ03530.1"/>
    </source>
</evidence>
<evidence type="ECO:0008006" key="5">
    <source>
        <dbReference type="Google" id="ProtNLM"/>
    </source>
</evidence>
<keyword evidence="2" id="KW-0472">Membrane</keyword>
<organism evidence="3 4">
    <name type="scientific">Rhizobium grahamii</name>
    <dbReference type="NCBI Taxonomy" id="1120045"/>
    <lineage>
        <taxon>Bacteria</taxon>
        <taxon>Pseudomonadati</taxon>
        <taxon>Pseudomonadota</taxon>
        <taxon>Alphaproteobacteria</taxon>
        <taxon>Hyphomicrobiales</taxon>
        <taxon>Rhizobiaceae</taxon>
        <taxon>Rhizobium/Agrobacterium group</taxon>
        <taxon>Rhizobium</taxon>
    </lineage>
</organism>
<dbReference type="RefSeq" id="WP_114715497.1">
    <property type="nucleotide sequence ID" value="NZ_KZ857269.1"/>
</dbReference>
<name>A0A370KFX5_9HYPH</name>
<comment type="caution">
    <text evidence="3">The sequence shown here is derived from an EMBL/GenBank/DDBJ whole genome shotgun (WGS) entry which is preliminary data.</text>
</comment>
<keyword evidence="2" id="KW-0812">Transmembrane</keyword>
<dbReference type="EMBL" id="NAAC01000042">
    <property type="protein sequence ID" value="RDJ03530.1"/>
    <property type="molecule type" value="Genomic_DNA"/>
</dbReference>
<reference evidence="3 4" key="1">
    <citation type="submission" date="2017-03" db="EMBL/GenBank/DDBJ databases">
        <title>Genome analysis of Rhizobial strains effectives or ineffectives for nitrogen fixation isolated from bean seeds.</title>
        <authorList>
            <person name="Peralta H."/>
            <person name="Aguilar-Vera A."/>
            <person name="Mora Y."/>
            <person name="Vargas-Lagunas C."/>
            <person name="Girard L."/>
            <person name="Mora J."/>
        </authorList>
    </citation>
    <scope>NUCLEOTIDE SEQUENCE [LARGE SCALE GENOMIC DNA]</scope>
    <source>
        <strain evidence="3 4">CCGM3</strain>
    </source>
</reference>
<proteinExistence type="predicted"/>
<dbReference type="Proteomes" id="UP000254939">
    <property type="component" value="Unassembled WGS sequence"/>
</dbReference>
<sequence length="328" mass="36845">MGSTTAILEIAHLPLTTVLDLGNQTSGSRITTPPLWIKSRKALLIGLVFVAVVGIVALSSSALYRRDAVTPSLYPVAQRQARSLRPTGDVIAMRADLRQSASNGTRLFDSPIFELASQFLRTWRISGPEVCAAFRNAGIETTQWRAASMRSVNYECYFQRVYERDEARPLRSTFLRVRGNSRGDIFEISGRIVGPKTDDRGMLDPSLMRIFEVIVVEARWEDFQEALPSIQKLLDVRSERFGAYFDFTREPSQENSYNFALVLSQDSDQQARTRAYFSETRWLANPYHRQRVGVDAEEPGSFVPTGSSMGGYGARGVVRRGYRSEPPL</sequence>
<evidence type="ECO:0000256" key="1">
    <source>
        <dbReference type="SAM" id="MobiDB-lite"/>
    </source>
</evidence>